<keyword evidence="1" id="KW-0560">Oxidoreductase</keyword>
<accession>A0A1H3ING8</accession>
<dbReference type="Pfam" id="PF00106">
    <property type="entry name" value="adh_short"/>
    <property type="match status" value="1"/>
</dbReference>
<evidence type="ECO:0000313" key="4">
    <source>
        <dbReference type="Proteomes" id="UP000198672"/>
    </source>
</evidence>
<organism evidence="3 4">
    <name type="scientific">Allochromatium warmingii</name>
    <name type="common">Chromatium warmingii</name>
    <dbReference type="NCBI Taxonomy" id="61595"/>
    <lineage>
        <taxon>Bacteria</taxon>
        <taxon>Pseudomonadati</taxon>
        <taxon>Pseudomonadota</taxon>
        <taxon>Gammaproteobacteria</taxon>
        <taxon>Chromatiales</taxon>
        <taxon>Chromatiaceae</taxon>
        <taxon>Allochromatium</taxon>
    </lineage>
</organism>
<dbReference type="PANTHER" id="PTHR43157">
    <property type="entry name" value="PHOSPHATIDYLINOSITOL-GLYCAN BIOSYNTHESIS CLASS F PROTEIN-RELATED"/>
    <property type="match status" value="1"/>
</dbReference>
<dbReference type="OrthoDB" id="109589at2"/>
<dbReference type="GO" id="GO:0016491">
    <property type="term" value="F:oxidoreductase activity"/>
    <property type="evidence" value="ECO:0007669"/>
    <property type="project" value="UniProtKB-KW"/>
</dbReference>
<dbReference type="PANTHER" id="PTHR43157:SF31">
    <property type="entry name" value="PHOSPHATIDYLINOSITOL-GLYCAN BIOSYNTHESIS CLASS F PROTEIN"/>
    <property type="match status" value="1"/>
</dbReference>
<dbReference type="Proteomes" id="UP000198672">
    <property type="component" value="Unassembled WGS sequence"/>
</dbReference>
<dbReference type="SUPFAM" id="SSF51735">
    <property type="entry name" value="NAD(P)-binding Rossmann-fold domains"/>
    <property type="match status" value="1"/>
</dbReference>
<sequence>MSWTTAEIPPQTGRLAVVTGANSGLGHETALALATAGAEVVLAVRNAIRGAEAVARIRAAQPQALVRCVPLDLADLASVRTCAETLCAEQRALDLLINNAGVMALPTRQVTVDGFERQFVTNYLGHFALTAQLLPLLQRAPGARVVNVSSLAAHLTTLDFSDLQSERAYVPFRTYGLSKLAQLLFTLELQRRSAAAGWGVMSVAAHPGFAGTALIGNGPASSGWRATAWRWLQPILLPFSRPVAPAALPTLFAATAPEAQGGLFYGPTGWRELMGPLGVAQLPPLAQDGAAAAQLWELSEQLTGVHF</sequence>
<dbReference type="EMBL" id="FNOW01000045">
    <property type="protein sequence ID" value="SDY28364.1"/>
    <property type="molecule type" value="Genomic_DNA"/>
</dbReference>
<dbReference type="AlphaFoldDB" id="A0A1H3ING8"/>
<protein>
    <submittedName>
        <fullName evidence="3">NADP-dependent 3-hydroxy acid dehydrogenase YdfG</fullName>
    </submittedName>
</protein>
<evidence type="ECO:0000313" key="3">
    <source>
        <dbReference type="EMBL" id="SDY28364.1"/>
    </source>
</evidence>
<reference evidence="4" key="1">
    <citation type="submission" date="2016-10" db="EMBL/GenBank/DDBJ databases">
        <authorList>
            <person name="Varghese N."/>
            <person name="Submissions S."/>
        </authorList>
    </citation>
    <scope>NUCLEOTIDE SEQUENCE [LARGE SCALE GENOMIC DNA]</scope>
    <source>
        <strain evidence="4">DSM 173</strain>
    </source>
</reference>
<dbReference type="InterPro" id="IPR036291">
    <property type="entry name" value="NAD(P)-bd_dom_sf"/>
</dbReference>
<dbReference type="NCBIfam" id="NF004846">
    <property type="entry name" value="PRK06197.1"/>
    <property type="match status" value="1"/>
</dbReference>
<dbReference type="RefSeq" id="WP_091334894.1">
    <property type="nucleotide sequence ID" value="NZ_FNOW01000045.1"/>
</dbReference>
<proteinExistence type="inferred from homology"/>
<dbReference type="NCBIfam" id="NF004513">
    <property type="entry name" value="PRK05854.1"/>
    <property type="match status" value="1"/>
</dbReference>
<evidence type="ECO:0000256" key="1">
    <source>
        <dbReference type="ARBA" id="ARBA00023002"/>
    </source>
</evidence>
<comment type="similarity">
    <text evidence="2">Belongs to the short-chain dehydrogenases/reductases (SDR) family.</text>
</comment>
<dbReference type="InterPro" id="IPR002347">
    <property type="entry name" value="SDR_fam"/>
</dbReference>
<dbReference type="PRINTS" id="PR00080">
    <property type="entry name" value="SDRFAMILY"/>
</dbReference>
<gene>
    <name evidence="3" type="ORF">SAMN05421644_1455</name>
</gene>
<dbReference type="Gene3D" id="3.40.50.720">
    <property type="entry name" value="NAD(P)-binding Rossmann-like Domain"/>
    <property type="match status" value="1"/>
</dbReference>
<dbReference type="STRING" id="61595.SAMN05421644_1455"/>
<keyword evidence="4" id="KW-1185">Reference proteome</keyword>
<dbReference type="PRINTS" id="PR00081">
    <property type="entry name" value="GDHRDH"/>
</dbReference>
<evidence type="ECO:0000256" key="2">
    <source>
        <dbReference type="RuleBase" id="RU000363"/>
    </source>
</evidence>
<name>A0A1H3ING8_ALLWA</name>